<dbReference type="STRING" id="36087.A0A077ZAD6"/>
<keyword evidence="3 6" id="KW-0479">Metal-binding</keyword>
<dbReference type="Gene3D" id="3.30.1600.10">
    <property type="entry name" value="SIR2/SIRT2 'Small Domain"/>
    <property type="match status" value="1"/>
</dbReference>
<protein>
    <submittedName>
        <fullName evidence="9">SIR2 domain containing protein</fullName>
    </submittedName>
</protein>
<dbReference type="PROSITE" id="PS50305">
    <property type="entry name" value="SIRTUIN"/>
    <property type="match status" value="1"/>
</dbReference>
<keyword evidence="5" id="KW-0520">NAD</keyword>
<dbReference type="Gene3D" id="3.40.50.1220">
    <property type="entry name" value="TPP-binding domain"/>
    <property type="match status" value="1"/>
</dbReference>
<dbReference type="EMBL" id="HG806151">
    <property type="protein sequence ID" value="CDW57352.1"/>
    <property type="molecule type" value="Genomic_DNA"/>
</dbReference>
<dbReference type="OrthoDB" id="420264at2759"/>
<feature type="active site" description="Proton acceptor" evidence="6">
    <location>
        <position position="190"/>
    </location>
</feature>
<evidence type="ECO:0000256" key="2">
    <source>
        <dbReference type="ARBA" id="ARBA00022679"/>
    </source>
</evidence>
<evidence type="ECO:0000256" key="3">
    <source>
        <dbReference type="ARBA" id="ARBA00022723"/>
    </source>
</evidence>
<dbReference type="Proteomes" id="UP000030665">
    <property type="component" value="Unassembled WGS sequence"/>
</dbReference>
<evidence type="ECO:0000313" key="10">
    <source>
        <dbReference type="Proteomes" id="UP000030665"/>
    </source>
</evidence>
<feature type="binding site" evidence="6">
    <location>
        <position position="222"/>
    </location>
    <ligand>
        <name>Zn(2+)</name>
        <dbReference type="ChEBI" id="CHEBI:29105"/>
    </ligand>
</feature>
<dbReference type="GO" id="GO:0046872">
    <property type="term" value="F:metal ion binding"/>
    <property type="evidence" value="ECO:0007669"/>
    <property type="project" value="UniProtKB-KW"/>
</dbReference>
<keyword evidence="10" id="KW-1185">Reference proteome</keyword>
<evidence type="ECO:0000259" key="8">
    <source>
        <dbReference type="PROSITE" id="PS50305"/>
    </source>
</evidence>
<dbReference type="InterPro" id="IPR026591">
    <property type="entry name" value="Sirtuin_cat_small_dom_sf"/>
</dbReference>
<reference evidence="9" key="2">
    <citation type="submission" date="2014-03" db="EMBL/GenBank/DDBJ databases">
        <title>The whipworm genome and dual-species transcriptomics of an intimate host-pathogen interaction.</title>
        <authorList>
            <person name="Foth B.J."/>
            <person name="Tsai I.J."/>
            <person name="Reid A.J."/>
            <person name="Bancroft A.J."/>
            <person name="Nichol S."/>
            <person name="Tracey A."/>
            <person name="Holroyd N."/>
            <person name="Cotton J.A."/>
            <person name="Stanley E.J."/>
            <person name="Zarowiecki M."/>
            <person name="Liu J.Z."/>
            <person name="Huckvale T."/>
            <person name="Cooper P.J."/>
            <person name="Grencis R.K."/>
            <person name="Berriman M."/>
        </authorList>
    </citation>
    <scope>NUCLEOTIDE SEQUENCE [LARGE SCALE GENOMIC DNA]</scope>
</reference>
<evidence type="ECO:0000256" key="1">
    <source>
        <dbReference type="ARBA" id="ARBA00001947"/>
    </source>
</evidence>
<dbReference type="InterPro" id="IPR026590">
    <property type="entry name" value="Ssirtuin_cat_dom"/>
</dbReference>
<dbReference type="InterPro" id="IPR029035">
    <property type="entry name" value="DHS-like_NAD/FAD-binding_dom"/>
</dbReference>
<dbReference type="Pfam" id="PF02146">
    <property type="entry name" value="SIR2"/>
    <property type="match status" value="1"/>
</dbReference>
<dbReference type="AlphaFoldDB" id="A0A077ZAD6"/>
<evidence type="ECO:0000256" key="5">
    <source>
        <dbReference type="ARBA" id="ARBA00023027"/>
    </source>
</evidence>
<feature type="binding site" evidence="6">
    <location>
        <position position="201"/>
    </location>
    <ligand>
        <name>Zn(2+)</name>
        <dbReference type="ChEBI" id="CHEBI:29105"/>
    </ligand>
</feature>
<evidence type="ECO:0000256" key="4">
    <source>
        <dbReference type="ARBA" id="ARBA00022833"/>
    </source>
</evidence>
<dbReference type="PANTHER" id="PTHR11085:SF9">
    <property type="entry name" value="NAD-DEPENDENT PROTEIN DEACETYLASE SIRTUIN-1"/>
    <property type="match status" value="1"/>
</dbReference>
<dbReference type="PANTHER" id="PTHR11085">
    <property type="entry name" value="NAD-DEPENDENT PROTEIN DEACYLASE SIRTUIN-5, MITOCHONDRIAL-RELATED"/>
    <property type="match status" value="1"/>
</dbReference>
<feature type="binding site" evidence="6">
    <location>
        <position position="198"/>
    </location>
    <ligand>
        <name>Zn(2+)</name>
        <dbReference type="ChEBI" id="CHEBI:29105"/>
    </ligand>
</feature>
<dbReference type="InterPro" id="IPR050134">
    <property type="entry name" value="NAD-dep_sirtuin_deacylases"/>
</dbReference>
<sequence>MFLIHLQAAMAGQLAMAGKCPMEIIERLLGKKTVFTGAVDHTRMAWKALQEFLQMPPPRTPLFNGAGLPEVAQLIMRSKRIVVVAGAGVSISVSCGVPDFRGISGFYKMLKKKYPLLDYPEQVFNLDFFDVHPELFYKVAKELYPAGLRPSLTHQFFALLEKRNKLLRMYTQNVDTLEEKAGINNVVYCHGSFATATCRTCGVQVEGAKIERKILAQKVPHCKRLSVMKPDITFFGESLPAEFFHYISVDMERLDLLLVVGTSLKVNPVSLIPDSVPLNVPRVLINCDKVEQTFDIDIICHCDDAVSQLMEMMGEKL</sequence>
<gene>
    <name evidence="9" type="ORF">TTRE_0000564301</name>
</gene>
<proteinExistence type="predicted"/>
<comment type="cofactor">
    <cofactor evidence="1">
        <name>Zn(2+)</name>
        <dbReference type="ChEBI" id="CHEBI:29105"/>
    </cofactor>
</comment>
<feature type="chain" id="PRO_5001728653" evidence="7">
    <location>
        <begin position="18"/>
        <end position="317"/>
    </location>
</feature>
<organism evidence="9 10">
    <name type="scientific">Trichuris trichiura</name>
    <name type="common">Whipworm</name>
    <name type="synonym">Trichocephalus trichiurus</name>
    <dbReference type="NCBI Taxonomy" id="36087"/>
    <lineage>
        <taxon>Eukaryota</taxon>
        <taxon>Metazoa</taxon>
        <taxon>Ecdysozoa</taxon>
        <taxon>Nematoda</taxon>
        <taxon>Enoplea</taxon>
        <taxon>Dorylaimia</taxon>
        <taxon>Trichinellida</taxon>
        <taxon>Trichuridae</taxon>
        <taxon>Trichuris</taxon>
    </lineage>
</organism>
<accession>A0A077ZAD6</accession>
<feature type="signal peptide" evidence="7">
    <location>
        <begin position="1"/>
        <end position="17"/>
    </location>
</feature>
<evidence type="ECO:0000256" key="6">
    <source>
        <dbReference type="PROSITE-ProRule" id="PRU00236"/>
    </source>
</evidence>
<dbReference type="InterPro" id="IPR003000">
    <property type="entry name" value="Sirtuin"/>
</dbReference>
<keyword evidence="2" id="KW-0808">Transferase</keyword>
<dbReference type="SUPFAM" id="SSF52467">
    <property type="entry name" value="DHS-like NAD/FAD-binding domain"/>
    <property type="match status" value="1"/>
</dbReference>
<keyword evidence="4 6" id="KW-0862">Zinc</keyword>
<dbReference type="GO" id="GO:0070403">
    <property type="term" value="F:NAD+ binding"/>
    <property type="evidence" value="ECO:0007669"/>
    <property type="project" value="InterPro"/>
</dbReference>
<keyword evidence="7" id="KW-0732">Signal</keyword>
<feature type="binding site" evidence="6">
    <location>
        <position position="221"/>
    </location>
    <ligand>
        <name>Zn(2+)</name>
        <dbReference type="ChEBI" id="CHEBI:29105"/>
    </ligand>
</feature>
<reference evidence="9" key="1">
    <citation type="submission" date="2014-01" db="EMBL/GenBank/DDBJ databases">
        <authorList>
            <person name="Aslett M."/>
        </authorList>
    </citation>
    <scope>NUCLEOTIDE SEQUENCE</scope>
</reference>
<name>A0A077ZAD6_TRITR</name>
<dbReference type="GO" id="GO:0017136">
    <property type="term" value="F:histone deacetylase activity, NAD-dependent"/>
    <property type="evidence" value="ECO:0007669"/>
    <property type="project" value="TreeGrafter"/>
</dbReference>
<evidence type="ECO:0000313" key="9">
    <source>
        <dbReference type="EMBL" id="CDW57352.1"/>
    </source>
</evidence>
<evidence type="ECO:0000256" key="7">
    <source>
        <dbReference type="SAM" id="SignalP"/>
    </source>
</evidence>
<feature type="domain" description="Deacetylase sirtuin-type" evidence="8">
    <location>
        <begin position="61"/>
        <end position="316"/>
    </location>
</feature>
<dbReference type="GO" id="GO:0005634">
    <property type="term" value="C:nucleus"/>
    <property type="evidence" value="ECO:0007669"/>
    <property type="project" value="TreeGrafter"/>
</dbReference>